<name>A0AAW2S7A4_SESRA</name>
<dbReference type="AlphaFoldDB" id="A0AAW2S7A4"/>
<protein>
    <submittedName>
        <fullName evidence="1">Uncharacterized protein</fullName>
    </submittedName>
</protein>
<dbReference type="EMBL" id="JACGWJ010000011">
    <property type="protein sequence ID" value="KAL0387528.1"/>
    <property type="molecule type" value="Genomic_DNA"/>
</dbReference>
<reference evidence="1" key="1">
    <citation type="submission" date="2020-06" db="EMBL/GenBank/DDBJ databases">
        <authorList>
            <person name="Li T."/>
            <person name="Hu X."/>
            <person name="Zhang T."/>
            <person name="Song X."/>
            <person name="Zhang H."/>
            <person name="Dai N."/>
            <person name="Sheng W."/>
            <person name="Hou X."/>
            <person name="Wei L."/>
        </authorList>
    </citation>
    <scope>NUCLEOTIDE SEQUENCE</scope>
    <source>
        <strain evidence="1">G02</strain>
        <tissue evidence="1">Leaf</tissue>
    </source>
</reference>
<gene>
    <name evidence="1" type="ORF">Sradi_2634600</name>
</gene>
<sequence>MPRSIDPDTDIPSIIVSLDTPPVELSLDLLGTIQQMIALAIREQLAILTPPQVTTPPEVTAPK</sequence>
<comment type="caution">
    <text evidence="1">The sequence shown here is derived from an EMBL/GenBank/DDBJ whole genome shotgun (WGS) entry which is preliminary data.</text>
</comment>
<evidence type="ECO:0000313" key="1">
    <source>
        <dbReference type="EMBL" id="KAL0387528.1"/>
    </source>
</evidence>
<reference evidence="1" key="2">
    <citation type="journal article" date="2024" name="Plant">
        <title>Genomic evolution and insights into agronomic trait innovations of Sesamum species.</title>
        <authorList>
            <person name="Miao H."/>
            <person name="Wang L."/>
            <person name="Qu L."/>
            <person name="Liu H."/>
            <person name="Sun Y."/>
            <person name="Le M."/>
            <person name="Wang Q."/>
            <person name="Wei S."/>
            <person name="Zheng Y."/>
            <person name="Lin W."/>
            <person name="Duan Y."/>
            <person name="Cao H."/>
            <person name="Xiong S."/>
            <person name="Wang X."/>
            <person name="Wei L."/>
            <person name="Li C."/>
            <person name="Ma Q."/>
            <person name="Ju M."/>
            <person name="Zhao R."/>
            <person name="Li G."/>
            <person name="Mu C."/>
            <person name="Tian Q."/>
            <person name="Mei H."/>
            <person name="Zhang T."/>
            <person name="Gao T."/>
            <person name="Zhang H."/>
        </authorList>
    </citation>
    <scope>NUCLEOTIDE SEQUENCE</scope>
    <source>
        <strain evidence="1">G02</strain>
    </source>
</reference>
<proteinExistence type="predicted"/>
<organism evidence="1">
    <name type="scientific">Sesamum radiatum</name>
    <name type="common">Black benniseed</name>
    <dbReference type="NCBI Taxonomy" id="300843"/>
    <lineage>
        <taxon>Eukaryota</taxon>
        <taxon>Viridiplantae</taxon>
        <taxon>Streptophyta</taxon>
        <taxon>Embryophyta</taxon>
        <taxon>Tracheophyta</taxon>
        <taxon>Spermatophyta</taxon>
        <taxon>Magnoliopsida</taxon>
        <taxon>eudicotyledons</taxon>
        <taxon>Gunneridae</taxon>
        <taxon>Pentapetalae</taxon>
        <taxon>asterids</taxon>
        <taxon>lamiids</taxon>
        <taxon>Lamiales</taxon>
        <taxon>Pedaliaceae</taxon>
        <taxon>Sesamum</taxon>
    </lineage>
</organism>
<accession>A0AAW2S7A4</accession>